<dbReference type="SMART" id="SM00710">
    <property type="entry name" value="PbH1"/>
    <property type="match status" value="5"/>
</dbReference>
<dbReference type="Proteomes" id="UP000192276">
    <property type="component" value="Unassembled WGS sequence"/>
</dbReference>
<evidence type="ECO:0000256" key="1">
    <source>
        <dbReference type="ARBA" id="ARBA00008834"/>
    </source>
</evidence>
<protein>
    <submittedName>
        <fullName evidence="5">Polygalacturonase</fullName>
    </submittedName>
</protein>
<dbReference type="EMBL" id="LWBP01000208">
    <property type="protein sequence ID" value="OQP54398.1"/>
    <property type="molecule type" value="Genomic_DNA"/>
</dbReference>
<proteinExistence type="inferred from homology"/>
<sequence length="479" mass="51297">MTAGVKSAMAQQYNIVDYGAKSDTGKLSTEAINNAIAACSSKGGGKVVIPAGNYKSGTIVLKSNVELHFESGAVLYASIDTNDITRQAQPAYRSQKDPGGWYALLYAEGETNIRITGYGTIDGQGARQVPRSPSGGDLDGRPRNLLLISCSNVLVDGISMLNSGIWNQHYLNCEDVQISNIRVYNHCNRNNDGLDIDGCRRVVVANCIIDSDDDAIVLKSTGKAGCENVVITNCIASSFTNAIKCGTESTGGFRNINIGNCVVKRSISKVPPVFGRTNIGISGISLEIVDGGIMEGVQVHDIVIEETECPVYVRLGNRARKHIPDAPAPPLGIMRNVSISNITAYNTGNYTASVTGVPGAKIENISLSHLRLVNRGGLKPGDFIAKIDSVAEDEKGYPEPTVWKNLPVYGLFIRHVKNISVTDLSLVNMQSDPRPAFAAIDIDHLVMTRVKVEGSSNLPVLLVKSVKKLEADKVNVVAQ</sequence>
<evidence type="ECO:0000313" key="6">
    <source>
        <dbReference type="Proteomes" id="UP000192276"/>
    </source>
</evidence>
<keyword evidence="2 4" id="KW-0378">Hydrolase</keyword>
<dbReference type="InterPro" id="IPR011050">
    <property type="entry name" value="Pectin_lyase_fold/virulence"/>
</dbReference>
<evidence type="ECO:0000256" key="4">
    <source>
        <dbReference type="RuleBase" id="RU361169"/>
    </source>
</evidence>
<evidence type="ECO:0000256" key="2">
    <source>
        <dbReference type="ARBA" id="ARBA00022801"/>
    </source>
</evidence>
<organism evidence="5 6">
    <name type="scientific">Niastella populi</name>
    <dbReference type="NCBI Taxonomy" id="550983"/>
    <lineage>
        <taxon>Bacteria</taxon>
        <taxon>Pseudomonadati</taxon>
        <taxon>Bacteroidota</taxon>
        <taxon>Chitinophagia</taxon>
        <taxon>Chitinophagales</taxon>
        <taxon>Chitinophagaceae</taxon>
        <taxon>Niastella</taxon>
    </lineage>
</organism>
<dbReference type="GO" id="GO:0005975">
    <property type="term" value="P:carbohydrate metabolic process"/>
    <property type="evidence" value="ECO:0007669"/>
    <property type="project" value="InterPro"/>
</dbReference>
<accession>A0A1V9F7R6</accession>
<dbReference type="GO" id="GO:0004650">
    <property type="term" value="F:polygalacturonase activity"/>
    <property type="evidence" value="ECO:0007669"/>
    <property type="project" value="InterPro"/>
</dbReference>
<comment type="similarity">
    <text evidence="1 4">Belongs to the glycosyl hydrolase 28 family.</text>
</comment>
<dbReference type="InterPro" id="IPR051801">
    <property type="entry name" value="GH28_Enzymes"/>
</dbReference>
<evidence type="ECO:0000313" key="5">
    <source>
        <dbReference type="EMBL" id="OQP54398.1"/>
    </source>
</evidence>
<dbReference type="InterPro" id="IPR012334">
    <property type="entry name" value="Pectin_lyas_fold"/>
</dbReference>
<dbReference type="InterPro" id="IPR000743">
    <property type="entry name" value="Glyco_hydro_28"/>
</dbReference>
<keyword evidence="6" id="KW-1185">Reference proteome</keyword>
<dbReference type="InterPro" id="IPR006626">
    <property type="entry name" value="PbH1"/>
</dbReference>
<dbReference type="SUPFAM" id="SSF51126">
    <property type="entry name" value="Pectin lyase-like"/>
    <property type="match status" value="1"/>
</dbReference>
<dbReference type="STRING" id="550983.A4R26_27965"/>
<dbReference type="PANTHER" id="PTHR31339">
    <property type="entry name" value="PECTIN LYASE-RELATED"/>
    <property type="match status" value="1"/>
</dbReference>
<keyword evidence="3 4" id="KW-0326">Glycosidase</keyword>
<gene>
    <name evidence="5" type="ORF">A4R26_27965</name>
</gene>
<dbReference type="Pfam" id="PF00295">
    <property type="entry name" value="Glyco_hydro_28"/>
    <property type="match status" value="1"/>
</dbReference>
<comment type="caution">
    <text evidence="5">The sequence shown here is derived from an EMBL/GenBank/DDBJ whole genome shotgun (WGS) entry which is preliminary data.</text>
</comment>
<name>A0A1V9F7R6_9BACT</name>
<dbReference type="PANTHER" id="PTHR31339:SF9">
    <property type="entry name" value="PLASMIN AND FIBRONECTIN-BINDING PROTEIN A"/>
    <property type="match status" value="1"/>
</dbReference>
<dbReference type="Gene3D" id="2.160.20.10">
    <property type="entry name" value="Single-stranded right-handed beta-helix, Pectin lyase-like"/>
    <property type="match status" value="1"/>
</dbReference>
<reference evidence="6" key="1">
    <citation type="submission" date="2016-04" db="EMBL/GenBank/DDBJ databases">
        <authorList>
            <person name="Chen L."/>
            <person name="Zhuang W."/>
            <person name="Wang G."/>
        </authorList>
    </citation>
    <scope>NUCLEOTIDE SEQUENCE [LARGE SCALE GENOMIC DNA]</scope>
    <source>
        <strain evidence="6">208</strain>
    </source>
</reference>
<evidence type="ECO:0000256" key="3">
    <source>
        <dbReference type="ARBA" id="ARBA00023295"/>
    </source>
</evidence>
<dbReference type="AlphaFoldDB" id="A0A1V9F7R6"/>